<keyword evidence="2" id="KW-1185">Reference proteome</keyword>
<sequence length="153" mass="16960">MRRRCGRGSQLLRCPELALGVQGYRITLSTLLHFRAVGEQVPFCQLSAPENNHFLPPGNAPSSSFTIILDDAHFQPDGLVEYGVVEDFGLLLRFGFYHSAFQPAWMDLQTHSLGHGSDCHAGVARRSNRSTRAWNSTLRFPNSRGRSPDSCSG</sequence>
<proteinExistence type="predicted"/>
<gene>
    <name evidence="1" type="ORF">EJ06DRAFT_22006</name>
</gene>
<dbReference type="AlphaFoldDB" id="A0A6G1IAL9"/>
<reference evidence="1" key="1">
    <citation type="journal article" date="2020" name="Stud. Mycol.">
        <title>101 Dothideomycetes genomes: a test case for predicting lifestyles and emergence of pathogens.</title>
        <authorList>
            <person name="Haridas S."/>
            <person name="Albert R."/>
            <person name="Binder M."/>
            <person name="Bloem J."/>
            <person name="Labutti K."/>
            <person name="Salamov A."/>
            <person name="Andreopoulos B."/>
            <person name="Baker S."/>
            <person name="Barry K."/>
            <person name="Bills G."/>
            <person name="Bluhm B."/>
            <person name="Cannon C."/>
            <person name="Castanera R."/>
            <person name="Culley D."/>
            <person name="Daum C."/>
            <person name="Ezra D."/>
            <person name="Gonzalez J."/>
            <person name="Henrissat B."/>
            <person name="Kuo A."/>
            <person name="Liang C."/>
            <person name="Lipzen A."/>
            <person name="Lutzoni F."/>
            <person name="Magnuson J."/>
            <person name="Mondo S."/>
            <person name="Nolan M."/>
            <person name="Ohm R."/>
            <person name="Pangilinan J."/>
            <person name="Park H.-J."/>
            <person name="Ramirez L."/>
            <person name="Alfaro M."/>
            <person name="Sun H."/>
            <person name="Tritt A."/>
            <person name="Yoshinaga Y."/>
            <person name="Zwiers L.-H."/>
            <person name="Turgeon B."/>
            <person name="Goodwin S."/>
            <person name="Spatafora J."/>
            <person name="Crous P."/>
            <person name="Grigoriev I."/>
        </authorList>
    </citation>
    <scope>NUCLEOTIDE SEQUENCE</scope>
    <source>
        <strain evidence="1">CBS 262.69</strain>
    </source>
</reference>
<evidence type="ECO:0000313" key="1">
    <source>
        <dbReference type="EMBL" id="KAF2405330.1"/>
    </source>
</evidence>
<dbReference type="Proteomes" id="UP000799640">
    <property type="component" value="Unassembled WGS sequence"/>
</dbReference>
<name>A0A6G1IAL9_9PEZI</name>
<protein>
    <submittedName>
        <fullName evidence="1">Uncharacterized protein</fullName>
    </submittedName>
</protein>
<accession>A0A6G1IAL9</accession>
<dbReference type="EMBL" id="ML996687">
    <property type="protein sequence ID" value="KAF2405330.1"/>
    <property type="molecule type" value="Genomic_DNA"/>
</dbReference>
<organism evidence="1 2">
    <name type="scientific">Trichodelitschia bisporula</name>
    <dbReference type="NCBI Taxonomy" id="703511"/>
    <lineage>
        <taxon>Eukaryota</taxon>
        <taxon>Fungi</taxon>
        <taxon>Dikarya</taxon>
        <taxon>Ascomycota</taxon>
        <taxon>Pezizomycotina</taxon>
        <taxon>Dothideomycetes</taxon>
        <taxon>Dothideomycetes incertae sedis</taxon>
        <taxon>Phaeotrichales</taxon>
        <taxon>Phaeotrichaceae</taxon>
        <taxon>Trichodelitschia</taxon>
    </lineage>
</organism>
<evidence type="ECO:0000313" key="2">
    <source>
        <dbReference type="Proteomes" id="UP000799640"/>
    </source>
</evidence>